<dbReference type="RefSeq" id="WP_341471388.1">
    <property type="nucleotide sequence ID" value="NZ_CP128400.1"/>
</dbReference>
<dbReference type="GO" id="GO:0004674">
    <property type="term" value="F:protein serine/threonine kinase activity"/>
    <property type="evidence" value="ECO:0007669"/>
    <property type="project" value="UniProtKB-EC"/>
</dbReference>
<dbReference type="Gene3D" id="1.10.510.10">
    <property type="entry name" value="Transferase(Phosphotransferase) domain 1"/>
    <property type="match status" value="1"/>
</dbReference>
<dbReference type="Proteomes" id="UP001431572">
    <property type="component" value="Chromosome 2"/>
</dbReference>
<dbReference type="InterPro" id="IPR010895">
    <property type="entry name" value="CHRD"/>
</dbReference>
<evidence type="ECO:0000256" key="8">
    <source>
        <dbReference type="SAM" id="Phobius"/>
    </source>
</evidence>
<dbReference type="AlphaFoldDB" id="A0A8T7M664"/>
<keyword evidence="8" id="KW-1133">Transmembrane helix</keyword>
<keyword evidence="6 7" id="KW-0067">ATP-binding</keyword>
<dbReference type="SUPFAM" id="SSF49329">
    <property type="entry name" value="Cu,Zn superoxide dismutase-like"/>
    <property type="match status" value="1"/>
</dbReference>
<dbReference type="Pfam" id="PF00069">
    <property type="entry name" value="Pkinase"/>
    <property type="match status" value="1"/>
</dbReference>
<keyword evidence="8" id="KW-0472">Membrane</keyword>
<dbReference type="Proteomes" id="UP000521676">
    <property type="component" value="Unassembled WGS sequence"/>
</dbReference>
<evidence type="ECO:0000256" key="1">
    <source>
        <dbReference type="ARBA" id="ARBA00010457"/>
    </source>
</evidence>
<evidence type="ECO:0000256" key="6">
    <source>
        <dbReference type="ARBA" id="ARBA00022840"/>
    </source>
</evidence>
<dbReference type="InterPro" id="IPR036423">
    <property type="entry name" value="SOD-like_Cu/Zn_dom_sf"/>
</dbReference>
<gene>
    <name evidence="10" type="ORF">HXX08_17200</name>
    <name evidence="11" type="ORF">OZ401_003124</name>
</gene>
<sequence length="519" mass="55655">MPLENTQLGAYRLLSPVGRGGMAEVWLANQLNLNREVAIKIIPNRNDTNDELNITARFEREARAIARLDHPAILPVIDFGNTDEYLYLVMPYLRGGSLQERIKRETLTRVQAFEIFGQVLSGLTYAHSRGIIHRDLKPANILLYDERRAVIADFGVAKTLGENVNLTQTGSAVGSPLYMAPEQFMGQADYRSDLYSMGVILFQLLTGRVVYSGTTSWEIATKHFSDALPLPDQMVPLPLEQFLTRALHKRPEGRFASAQEMETAFHEAARRVTSADLQVRPVRQAQGAIATPSSAPQYSNPANVYTIPLTPTPNHPATYYPANSGGIPTGLQPNVNYGAAVPPYPTPTPPPAPAKKSSMPLIIGGVAAMLLVAVTALLLFVFLGNSTAKTASNSNVTVVTTVAGNAPSLKVQINPASGTKVSGFGVITDMGNGQVRVEMNITGLEPGAHNSHIHSGSCANLGPIEYALNPLQADSSGKAQTVTVVSASFAEVTRGGLYLNVHNETGTPTYNAGCGDIIS</sequence>
<dbReference type="InterPro" id="IPR008271">
    <property type="entry name" value="Ser/Thr_kinase_AS"/>
</dbReference>
<evidence type="ECO:0000256" key="4">
    <source>
        <dbReference type="ARBA" id="ARBA00022741"/>
    </source>
</evidence>
<dbReference type="PROSITE" id="PS50011">
    <property type="entry name" value="PROTEIN_KINASE_DOM"/>
    <property type="match status" value="1"/>
</dbReference>
<dbReference type="InterPro" id="IPR017441">
    <property type="entry name" value="Protein_kinase_ATP_BS"/>
</dbReference>
<evidence type="ECO:0000259" key="9">
    <source>
        <dbReference type="PROSITE" id="PS50011"/>
    </source>
</evidence>
<evidence type="ECO:0000256" key="5">
    <source>
        <dbReference type="ARBA" id="ARBA00022777"/>
    </source>
</evidence>
<dbReference type="Gene3D" id="2.60.40.200">
    <property type="entry name" value="Superoxide dismutase, copper/zinc binding domain"/>
    <property type="match status" value="1"/>
</dbReference>
<dbReference type="SMART" id="SM00220">
    <property type="entry name" value="S_TKc"/>
    <property type="match status" value="1"/>
</dbReference>
<protein>
    <recommendedName>
        <fullName evidence="2">non-specific serine/threonine protein kinase</fullName>
        <ecNumber evidence="2">2.7.11.1</ecNumber>
    </recommendedName>
</protein>
<evidence type="ECO:0000313" key="13">
    <source>
        <dbReference type="Proteomes" id="UP001431572"/>
    </source>
</evidence>
<dbReference type="GO" id="GO:0006801">
    <property type="term" value="P:superoxide metabolic process"/>
    <property type="evidence" value="ECO:0007669"/>
    <property type="project" value="InterPro"/>
</dbReference>
<dbReference type="InterPro" id="IPR011009">
    <property type="entry name" value="Kinase-like_dom_sf"/>
</dbReference>
<reference evidence="10 12" key="1">
    <citation type="submission" date="2020-06" db="EMBL/GenBank/DDBJ databases">
        <title>Anoxygenic phototrophic Chloroflexota member uses a Type I reaction center.</title>
        <authorList>
            <person name="Tsuji J.M."/>
            <person name="Shaw N.A."/>
            <person name="Nagashima S."/>
            <person name="Venkiteswaran J."/>
            <person name="Schiff S.L."/>
            <person name="Hanada S."/>
            <person name="Tank M."/>
            <person name="Neufeld J.D."/>
        </authorList>
    </citation>
    <scope>NUCLEOTIDE SEQUENCE [LARGE SCALE GENOMIC DNA]</scope>
    <source>
        <strain evidence="10">L227-S17</strain>
    </source>
</reference>
<comment type="similarity">
    <text evidence="1">Belongs to the Cu-Zn superoxide dismutase family.</text>
</comment>
<evidence type="ECO:0000313" key="10">
    <source>
        <dbReference type="EMBL" id="NWJ47595.1"/>
    </source>
</evidence>
<reference evidence="11" key="2">
    <citation type="journal article" date="2024" name="Nature">
        <title>Anoxygenic phototroph of the Chloroflexota uses a type I reaction centre.</title>
        <authorList>
            <person name="Tsuji J.M."/>
            <person name="Shaw N.A."/>
            <person name="Nagashima S."/>
            <person name="Venkiteswaran J.J."/>
            <person name="Schiff S.L."/>
            <person name="Watanabe T."/>
            <person name="Fukui M."/>
            <person name="Hanada S."/>
            <person name="Tank M."/>
            <person name="Neufeld J.D."/>
        </authorList>
    </citation>
    <scope>NUCLEOTIDE SEQUENCE</scope>
    <source>
        <strain evidence="11">L227-S17</strain>
    </source>
</reference>
<keyword evidence="5 10" id="KW-0418">Kinase</keyword>
<dbReference type="Pfam" id="PF07452">
    <property type="entry name" value="CHRD"/>
    <property type="match status" value="1"/>
</dbReference>
<evidence type="ECO:0000256" key="7">
    <source>
        <dbReference type="PROSITE-ProRule" id="PRU10141"/>
    </source>
</evidence>
<feature type="transmembrane region" description="Helical" evidence="8">
    <location>
        <begin position="361"/>
        <end position="383"/>
    </location>
</feature>
<organism evidence="10 12">
    <name type="scientific">Candidatus Chlorohelix allophototropha</name>
    <dbReference type="NCBI Taxonomy" id="3003348"/>
    <lineage>
        <taxon>Bacteria</taxon>
        <taxon>Bacillati</taxon>
        <taxon>Chloroflexota</taxon>
        <taxon>Chloroflexia</taxon>
        <taxon>Candidatus Chloroheliales</taxon>
        <taxon>Candidatus Chloroheliaceae</taxon>
        <taxon>Candidatus Chlorohelix</taxon>
    </lineage>
</organism>
<dbReference type="SUPFAM" id="SSF56112">
    <property type="entry name" value="Protein kinase-like (PK-like)"/>
    <property type="match status" value="1"/>
</dbReference>
<keyword evidence="3" id="KW-0808">Transferase</keyword>
<dbReference type="PROSITE" id="PS00107">
    <property type="entry name" value="PROTEIN_KINASE_ATP"/>
    <property type="match status" value="1"/>
</dbReference>
<keyword evidence="4 7" id="KW-0547">Nucleotide-binding</keyword>
<evidence type="ECO:0000256" key="2">
    <source>
        <dbReference type="ARBA" id="ARBA00012513"/>
    </source>
</evidence>
<accession>A0A8T7M664</accession>
<dbReference type="EC" id="2.7.11.1" evidence="2"/>
<dbReference type="Gene3D" id="3.30.200.20">
    <property type="entry name" value="Phosphorylase Kinase, domain 1"/>
    <property type="match status" value="1"/>
</dbReference>
<dbReference type="GO" id="GO:0046872">
    <property type="term" value="F:metal ion binding"/>
    <property type="evidence" value="ECO:0007669"/>
    <property type="project" value="InterPro"/>
</dbReference>
<evidence type="ECO:0000313" key="11">
    <source>
        <dbReference type="EMBL" id="WJW69507.1"/>
    </source>
</evidence>
<dbReference type="PANTHER" id="PTHR43289">
    <property type="entry name" value="MITOGEN-ACTIVATED PROTEIN KINASE KINASE KINASE 20-RELATED"/>
    <property type="match status" value="1"/>
</dbReference>
<dbReference type="CDD" id="cd14014">
    <property type="entry name" value="STKc_PknB_like"/>
    <property type="match status" value="1"/>
</dbReference>
<keyword evidence="13" id="KW-1185">Reference proteome</keyword>
<evidence type="ECO:0000313" key="12">
    <source>
        <dbReference type="Proteomes" id="UP000521676"/>
    </source>
</evidence>
<dbReference type="EMBL" id="JACATZ010000003">
    <property type="protein sequence ID" value="NWJ47595.1"/>
    <property type="molecule type" value="Genomic_DNA"/>
</dbReference>
<dbReference type="EMBL" id="CP128400">
    <property type="protein sequence ID" value="WJW69507.1"/>
    <property type="molecule type" value="Genomic_DNA"/>
</dbReference>
<proteinExistence type="inferred from homology"/>
<dbReference type="PANTHER" id="PTHR43289:SF6">
    <property type="entry name" value="SERINE_THREONINE-PROTEIN KINASE NEKL-3"/>
    <property type="match status" value="1"/>
</dbReference>
<dbReference type="GO" id="GO:0005524">
    <property type="term" value="F:ATP binding"/>
    <property type="evidence" value="ECO:0007669"/>
    <property type="project" value="UniProtKB-UniRule"/>
</dbReference>
<evidence type="ECO:0000256" key="3">
    <source>
        <dbReference type="ARBA" id="ARBA00022679"/>
    </source>
</evidence>
<dbReference type="PROSITE" id="PS00108">
    <property type="entry name" value="PROTEIN_KINASE_ST"/>
    <property type="match status" value="1"/>
</dbReference>
<dbReference type="InterPro" id="IPR000719">
    <property type="entry name" value="Prot_kinase_dom"/>
</dbReference>
<keyword evidence="8" id="KW-0812">Transmembrane</keyword>
<feature type="domain" description="Protein kinase" evidence="9">
    <location>
        <begin position="11"/>
        <end position="269"/>
    </location>
</feature>
<name>A0A8T7M664_9CHLR</name>
<feature type="binding site" evidence="7">
    <location>
        <position position="40"/>
    </location>
    <ligand>
        <name>ATP</name>
        <dbReference type="ChEBI" id="CHEBI:30616"/>
    </ligand>
</feature>